<accession>A0A1A7BDE5</accession>
<dbReference type="InterPro" id="IPR000182">
    <property type="entry name" value="GNAT_dom"/>
</dbReference>
<organism evidence="2 3">
    <name type="scientific">Erythrobacter dokdonensis DSW-74</name>
    <dbReference type="NCBI Taxonomy" id="1300349"/>
    <lineage>
        <taxon>Bacteria</taxon>
        <taxon>Pseudomonadati</taxon>
        <taxon>Pseudomonadota</taxon>
        <taxon>Alphaproteobacteria</taxon>
        <taxon>Sphingomonadales</taxon>
        <taxon>Erythrobacteraceae</taxon>
        <taxon>Erythrobacter/Porphyrobacter group</taxon>
        <taxon>Erythrobacter</taxon>
    </lineage>
</organism>
<dbReference type="EMBL" id="LZYB01000005">
    <property type="protein sequence ID" value="OBV10553.1"/>
    <property type="molecule type" value="Genomic_DNA"/>
</dbReference>
<name>A0A1A7BDE5_9SPHN</name>
<evidence type="ECO:0000313" key="2">
    <source>
        <dbReference type="EMBL" id="OBV10553.1"/>
    </source>
</evidence>
<dbReference type="Pfam" id="PF13302">
    <property type="entry name" value="Acetyltransf_3"/>
    <property type="match status" value="1"/>
</dbReference>
<dbReference type="PROSITE" id="PS51186">
    <property type="entry name" value="GNAT"/>
    <property type="match status" value="1"/>
</dbReference>
<dbReference type="InterPro" id="IPR016181">
    <property type="entry name" value="Acyl_CoA_acyltransferase"/>
</dbReference>
<proteinExistence type="predicted"/>
<comment type="caution">
    <text evidence="2">The sequence shown here is derived from an EMBL/GenBank/DDBJ whole genome shotgun (WGS) entry which is preliminary data.</text>
</comment>
<protein>
    <submittedName>
        <fullName evidence="2">Acetyltransferase</fullName>
    </submittedName>
</protein>
<dbReference type="AlphaFoldDB" id="A0A1A7BDE5"/>
<dbReference type="PANTHER" id="PTHR43610">
    <property type="entry name" value="BLL6696 PROTEIN"/>
    <property type="match status" value="1"/>
</dbReference>
<reference evidence="2 3" key="1">
    <citation type="submission" date="2016-06" db="EMBL/GenBank/DDBJ databases">
        <title>Genome sequence of Porphyrobacter dokdonensis DSW-74.</title>
        <authorList>
            <person name="Kim J.F."/>
            <person name="Song J.Y."/>
        </authorList>
    </citation>
    <scope>NUCLEOTIDE SEQUENCE [LARGE SCALE GENOMIC DNA]</scope>
    <source>
        <strain evidence="2 3">DSW-74</strain>
    </source>
</reference>
<dbReference type="SUPFAM" id="SSF55729">
    <property type="entry name" value="Acyl-CoA N-acyltransferases (Nat)"/>
    <property type="match status" value="1"/>
</dbReference>
<dbReference type="Proteomes" id="UP000092484">
    <property type="component" value="Unassembled WGS sequence"/>
</dbReference>
<sequence length="182" mass="20212">MLDRQPVLEGEHVLLRPLRPEDREALYAVASDPLIWEQHPAHDRWREPVFRVFFDDALAGKGALIAIEKADGAVIGSSRFQGLDAADGGSVEIGWTFLARSHWGGTFNHDMKRLMLAHALASVAECRFLVGESNARSRRALENIGARLTDRREERIMAGGAVIAHVTYVVTREDFAAGPLMR</sequence>
<dbReference type="PANTHER" id="PTHR43610:SF1">
    <property type="entry name" value="N-ACETYLTRANSFERASE DOMAIN-CONTAINING PROTEIN"/>
    <property type="match status" value="1"/>
</dbReference>
<evidence type="ECO:0000259" key="1">
    <source>
        <dbReference type="PROSITE" id="PS51186"/>
    </source>
</evidence>
<dbReference type="STRING" id="1300349.I603_2155"/>
<evidence type="ECO:0000313" key="3">
    <source>
        <dbReference type="Proteomes" id="UP000092484"/>
    </source>
</evidence>
<keyword evidence="2" id="KW-0808">Transferase</keyword>
<keyword evidence="3" id="KW-1185">Reference proteome</keyword>
<dbReference type="Gene3D" id="3.40.630.30">
    <property type="match status" value="1"/>
</dbReference>
<dbReference type="GO" id="GO:0016747">
    <property type="term" value="F:acyltransferase activity, transferring groups other than amino-acyl groups"/>
    <property type="evidence" value="ECO:0007669"/>
    <property type="project" value="InterPro"/>
</dbReference>
<dbReference type="RefSeq" id="WP_068864885.1">
    <property type="nucleotide sequence ID" value="NZ_LZYB01000005.1"/>
</dbReference>
<dbReference type="PATRIC" id="fig|1300349.4.peg.2147"/>
<feature type="domain" description="N-acetyltransferase" evidence="1">
    <location>
        <begin position="13"/>
        <end position="173"/>
    </location>
</feature>
<gene>
    <name evidence="2" type="ORF">I603_2155</name>
</gene>